<dbReference type="InterPro" id="IPR001387">
    <property type="entry name" value="Cro/C1-type_HTH"/>
</dbReference>
<dbReference type="GO" id="GO:0005829">
    <property type="term" value="C:cytosol"/>
    <property type="evidence" value="ECO:0007669"/>
    <property type="project" value="TreeGrafter"/>
</dbReference>
<keyword evidence="4" id="KW-0804">Transcription</keyword>
<protein>
    <recommendedName>
        <fullName evidence="5">HTH cro/C1-type domain-containing protein</fullName>
    </recommendedName>
</protein>
<keyword evidence="3" id="KW-0238">DNA-binding</keyword>
<dbReference type="Pfam" id="PF06114">
    <property type="entry name" value="Peptidase_M78"/>
    <property type="match status" value="1"/>
</dbReference>
<dbReference type="InterPro" id="IPR050807">
    <property type="entry name" value="TransReg_Diox_bact_type"/>
</dbReference>
<comment type="similarity">
    <text evidence="1">Belongs to the short-chain fatty acyl-CoA assimilation regulator (ScfR) family.</text>
</comment>
<proteinExistence type="inferred from homology"/>
<dbReference type="InterPro" id="IPR010982">
    <property type="entry name" value="Lambda_DNA-bd_dom_sf"/>
</dbReference>
<dbReference type="EMBL" id="FNEE01000009">
    <property type="protein sequence ID" value="SDJ86792.1"/>
    <property type="molecule type" value="Genomic_DNA"/>
</dbReference>
<dbReference type="InterPro" id="IPR018653">
    <property type="entry name" value="ScfR_C"/>
</dbReference>
<dbReference type="InterPro" id="IPR026281">
    <property type="entry name" value="HTH_RamB"/>
</dbReference>
<dbReference type="Pfam" id="PF09856">
    <property type="entry name" value="ScfRs"/>
    <property type="match status" value="1"/>
</dbReference>
<keyword evidence="2" id="KW-0805">Transcription regulation</keyword>
<dbReference type="PROSITE" id="PS50943">
    <property type="entry name" value="HTH_CROC1"/>
    <property type="match status" value="1"/>
</dbReference>
<dbReference type="PANTHER" id="PTHR46797">
    <property type="entry name" value="HTH-TYPE TRANSCRIPTIONAL REGULATOR"/>
    <property type="match status" value="1"/>
</dbReference>
<dbReference type="AlphaFoldDB" id="A0A1G8X868"/>
<organism evidence="6 7">
    <name type="scientific">Mesorhizobium muleiense</name>
    <dbReference type="NCBI Taxonomy" id="1004279"/>
    <lineage>
        <taxon>Bacteria</taxon>
        <taxon>Pseudomonadati</taxon>
        <taxon>Pseudomonadota</taxon>
        <taxon>Alphaproteobacteria</taxon>
        <taxon>Hyphomicrobiales</taxon>
        <taxon>Phyllobacteriaceae</taxon>
        <taxon>Mesorhizobium</taxon>
    </lineage>
</organism>
<dbReference type="InterPro" id="IPR010359">
    <property type="entry name" value="IrrE_HExxH"/>
</dbReference>
<feature type="domain" description="HTH cro/C1-type" evidence="5">
    <location>
        <begin position="28"/>
        <end position="82"/>
    </location>
</feature>
<evidence type="ECO:0000313" key="6">
    <source>
        <dbReference type="EMBL" id="SDJ86792.1"/>
    </source>
</evidence>
<dbReference type="CDD" id="cd00093">
    <property type="entry name" value="HTH_XRE"/>
    <property type="match status" value="1"/>
</dbReference>
<dbReference type="PANTHER" id="PTHR46797:SF23">
    <property type="entry name" value="HTH-TYPE TRANSCRIPTIONAL REGULATOR SUTR"/>
    <property type="match status" value="1"/>
</dbReference>
<keyword evidence="7" id="KW-1185">Reference proteome</keyword>
<dbReference type="Pfam" id="PF01381">
    <property type="entry name" value="HTH_3"/>
    <property type="match status" value="1"/>
</dbReference>
<dbReference type="GO" id="GO:0003700">
    <property type="term" value="F:DNA-binding transcription factor activity"/>
    <property type="evidence" value="ECO:0007669"/>
    <property type="project" value="TreeGrafter"/>
</dbReference>
<dbReference type="SUPFAM" id="SSF47413">
    <property type="entry name" value="lambda repressor-like DNA-binding domains"/>
    <property type="match status" value="1"/>
</dbReference>
<evidence type="ECO:0000256" key="3">
    <source>
        <dbReference type="ARBA" id="ARBA00023125"/>
    </source>
</evidence>
<reference evidence="7" key="1">
    <citation type="submission" date="2016-10" db="EMBL/GenBank/DDBJ databases">
        <authorList>
            <person name="Varghese N."/>
            <person name="Submissions S."/>
        </authorList>
    </citation>
    <scope>NUCLEOTIDE SEQUENCE [LARGE SCALE GENOMIC DNA]</scope>
    <source>
        <strain evidence="7">CGMCC 1.11022</strain>
    </source>
</reference>
<dbReference type="SMART" id="SM00530">
    <property type="entry name" value="HTH_XRE"/>
    <property type="match status" value="1"/>
</dbReference>
<name>A0A1G8X868_9HYPH</name>
<evidence type="ECO:0000256" key="1">
    <source>
        <dbReference type="ARBA" id="ARBA00007227"/>
    </source>
</evidence>
<dbReference type="PIRSF" id="PIRSF019251">
    <property type="entry name" value="Rv0465c"/>
    <property type="match status" value="1"/>
</dbReference>
<gene>
    <name evidence="6" type="ORF">SAMN05428953_109199</name>
</gene>
<accession>A0A1G8X868</accession>
<evidence type="ECO:0000259" key="5">
    <source>
        <dbReference type="PROSITE" id="PS50943"/>
    </source>
</evidence>
<dbReference type="Proteomes" id="UP000198894">
    <property type="component" value="Unassembled WGS sequence"/>
</dbReference>
<evidence type="ECO:0000256" key="2">
    <source>
        <dbReference type="ARBA" id="ARBA00023015"/>
    </source>
</evidence>
<dbReference type="GO" id="GO:0003677">
    <property type="term" value="F:DNA binding"/>
    <property type="evidence" value="ECO:0007669"/>
    <property type="project" value="UniProtKB-KW"/>
</dbReference>
<evidence type="ECO:0000256" key="4">
    <source>
        <dbReference type="ARBA" id="ARBA00023163"/>
    </source>
</evidence>
<dbReference type="Gene3D" id="1.10.260.40">
    <property type="entry name" value="lambda repressor-like DNA-binding domains"/>
    <property type="match status" value="1"/>
</dbReference>
<evidence type="ECO:0000313" key="7">
    <source>
        <dbReference type="Proteomes" id="UP000198894"/>
    </source>
</evidence>
<sequence>MAAPRGSHVNSVKDSRVADQKIFAGPRIRRIRSAKGLTQTAMAEGLGISPSYLNLIERNQRPLTVQLILKLASVYKVDPHELQGEARGSVTALKEVFSDPLLVGELPGDQELIELAEAAPNASAAVIKLFRAYREQAERLSDLNELLAREGKATALSGARLPIDEVHEIFERRPNHFAALEEEAEAFISVLDPGDDLLGALKAWLKREYGIVVKVLPVATMPNWRRRYDRHSQRLFLSERLSPFDQLREVAMEACLIRMTVAVASEIQALKLTTDEARRLARFELGRYAAHALMMPYQSFHAAATRARYDIDVLRSRFGVSFEQAANRLTTLQRPGTPGVPFFMLEVDNAGNRFRKAGSQGFPQSRFGGGCPKLPVHAAFTQPGQIFVEAVEMPDGAEFLCVARTLEGPQGSFAERPRRTALLLGCDIGFRDEIVYGAALPGPAAAAAGKAGQGTNSATPVGPACRLCERIGCLARAEPPVTRPLGLDEMVTGLSAFDFQ</sequence>